<keyword evidence="5 7" id="KW-0863">Zinc-finger</keyword>
<dbReference type="PANTHER" id="PTHR12170">
    <property type="entry name" value="MACROPHAGE ERYTHROBLAST ATTACHER-RELATED"/>
    <property type="match status" value="1"/>
</dbReference>
<dbReference type="GO" id="GO:0061630">
    <property type="term" value="F:ubiquitin protein ligase activity"/>
    <property type="evidence" value="ECO:0007669"/>
    <property type="project" value="InterPro"/>
</dbReference>
<comment type="similarity">
    <text evidence="2">Belongs to the FYV10 family.</text>
</comment>
<organism evidence="10 11">
    <name type="scientific">Crepidotus variabilis</name>
    <dbReference type="NCBI Taxonomy" id="179855"/>
    <lineage>
        <taxon>Eukaryota</taxon>
        <taxon>Fungi</taxon>
        <taxon>Dikarya</taxon>
        <taxon>Basidiomycota</taxon>
        <taxon>Agaricomycotina</taxon>
        <taxon>Agaricomycetes</taxon>
        <taxon>Agaricomycetidae</taxon>
        <taxon>Agaricales</taxon>
        <taxon>Agaricineae</taxon>
        <taxon>Crepidotaceae</taxon>
        <taxon>Crepidotus</taxon>
    </lineage>
</organism>
<dbReference type="PROSITE" id="PS50897">
    <property type="entry name" value="CTLH"/>
    <property type="match status" value="1"/>
</dbReference>
<keyword evidence="4" id="KW-0479">Metal-binding</keyword>
<evidence type="ECO:0000256" key="1">
    <source>
        <dbReference type="ARBA" id="ARBA00004496"/>
    </source>
</evidence>
<comment type="caution">
    <text evidence="10">The sequence shown here is derived from an EMBL/GenBank/DDBJ whole genome shotgun (WGS) entry which is preliminary data.</text>
</comment>
<protein>
    <submittedName>
        <fullName evidence="10">CTLH/CRA C-terminal to lish motif domain-containing protein</fullName>
    </submittedName>
</protein>
<feature type="zinc finger region" description="RING-Gid-type" evidence="7">
    <location>
        <begin position="313"/>
        <end position="393"/>
    </location>
</feature>
<evidence type="ECO:0000256" key="7">
    <source>
        <dbReference type="PROSITE-ProRule" id="PRU01215"/>
    </source>
</evidence>
<evidence type="ECO:0000256" key="6">
    <source>
        <dbReference type="ARBA" id="ARBA00022833"/>
    </source>
</evidence>
<keyword evidence="6" id="KW-0862">Zinc</keyword>
<reference evidence="10" key="1">
    <citation type="submission" date="2020-11" db="EMBL/GenBank/DDBJ databases">
        <authorList>
            <consortium name="DOE Joint Genome Institute"/>
            <person name="Ahrendt S."/>
            <person name="Riley R."/>
            <person name="Andreopoulos W."/>
            <person name="Labutti K."/>
            <person name="Pangilinan J."/>
            <person name="Ruiz-Duenas F.J."/>
            <person name="Barrasa J.M."/>
            <person name="Sanchez-Garcia M."/>
            <person name="Camarero S."/>
            <person name="Miyauchi S."/>
            <person name="Serrano A."/>
            <person name="Linde D."/>
            <person name="Babiker R."/>
            <person name="Drula E."/>
            <person name="Ayuso-Fernandez I."/>
            <person name="Pacheco R."/>
            <person name="Padilla G."/>
            <person name="Ferreira P."/>
            <person name="Barriuso J."/>
            <person name="Kellner H."/>
            <person name="Castanera R."/>
            <person name="Alfaro M."/>
            <person name="Ramirez L."/>
            <person name="Pisabarro A.G."/>
            <person name="Kuo A."/>
            <person name="Tritt A."/>
            <person name="Lipzen A."/>
            <person name="He G."/>
            <person name="Yan M."/>
            <person name="Ng V."/>
            <person name="Cullen D."/>
            <person name="Martin F."/>
            <person name="Rosso M.-N."/>
            <person name="Henrissat B."/>
            <person name="Hibbett D."/>
            <person name="Martinez A.T."/>
            <person name="Grigoriev I.V."/>
        </authorList>
    </citation>
    <scope>NUCLEOTIDE SEQUENCE</scope>
    <source>
        <strain evidence="10">CBS 506.95</strain>
    </source>
</reference>
<sequence length="408" mass="45934">MSSKVNLEGIMLFEQPFARVPFENYRKIFRTSQKNLERDLTAVQSSANELSAKGTTGSLSNEDALNSIDAMIGKVEGLKKKLSDLHETAGTPTQEVMRERLHHLATVESLQNTNETEFSRWADTRLDRWLVDWCLRSGKEGSAKSIAKEKGIETLVDIDLFSDIRRIEEALSKHSCTEALAWCNENKAALRKAKSTLEFELRMQEYIELSRKRKTIEAIAYSRKHLVSWQDTHLAQIRQLSALLAFPPNTLCGPYKRLYDPSRWGSLAKNFRFAIYNLNTLSTEPLLHLSLYAGLVALKLPQCFDHATKNVDCPVCDGESASESGPQPLGLGKLAREVPYSHHANSTIVCRLTGKIMDADNMPLAFPNGYVYSREALEDMAARNNGIVTCRTTGDTCEFRKLKKVFIP</sequence>
<dbReference type="InterPro" id="IPR045098">
    <property type="entry name" value="Fyv10_fam"/>
</dbReference>
<dbReference type="GO" id="GO:0043161">
    <property type="term" value="P:proteasome-mediated ubiquitin-dependent protein catabolic process"/>
    <property type="evidence" value="ECO:0007669"/>
    <property type="project" value="InterPro"/>
</dbReference>
<proteinExistence type="inferred from homology"/>
<accession>A0A9P6EJH5</accession>
<dbReference type="EMBL" id="MU157841">
    <property type="protein sequence ID" value="KAF9530241.1"/>
    <property type="molecule type" value="Genomic_DNA"/>
</dbReference>
<feature type="domain" description="RING-Gid-type" evidence="9">
    <location>
        <begin position="313"/>
        <end position="393"/>
    </location>
</feature>
<evidence type="ECO:0000256" key="3">
    <source>
        <dbReference type="ARBA" id="ARBA00022490"/>
    </source>
</evidence>
<evidence type="ECO:0000313" key="11">
    <source>
        <dbReference type="Proteomes" id="UP000807306"/>
    </source>
</evidence>
<comment type="subcellular location">
    <subcellularLocation>
        <location evidence="1">Cytoplasm</location>
    </subcellularLocation>
</comment>
<dbReference type="Proteomes" id="UP000807306">
    <property type="component" value="Unassembled WGS sequence"/>
</dbReference>
<dbReference type="GO" id="GO:0008270">
    <property type="term" value="F:zinc ion binding"/>
    <property type="evidence" value="ECO:0007669"/>
    <property type="project" value="UniProtKB-KW"/>
</dbReference>
<dbReference type="InterPro" id="IPR006595">
    <property type="entry name" value="CTLH_C"/>
</dbReference>
<gene>
    <name evidence="10" type="ORF">CPB83DRAFT_190146</name>
</gene>
<dbReference type="PROSITE" id="PS51867">
    <property type="entry name" value="ZF_RING_GID"/>
    <property type="match status" value="1"/>
</dbReference>
<keyword evidence="11" id="KW-1185">Reference proteome</keyword>
<dbReference type="GO" id="GO:0034657">
    <property type="term" value="C:GID complex"/>
    <property type="evidence" value="ECO:0007669"/>
    <property type="project" value="TreeGrafter"/>
</dbReference>
<dbReference type="AlphaFoldDB" id="A0A9P6EJH5"/>
<evidence type="ECO:0000313" key="10">
    <source>
        <dbReference type="EMBL" id="KAF9530241.1"/>
    </source>
</evidence>
<dbReference type="InterPro" id="IPR013144">
    <property type="entry name" value="CRA_dom"/>
</dbReference>
<dbReference type="OrthoDB" id="1933455at2759"/>
<evidence type="ECO:0000259" key="9">
    <source>
        <dbReference type="PROSITE" id="PS51867"/>
    </source>
</evidence>
<evidence type="ECO:0000256" key="5">
    <source>
        <dbReference type="ARBA" id="ARBA00022771"/>
    </source>
</evidence>
<dbReference type="Pfam" id="PF10607">
    <property type="entry name" value="CTLH"/>
    <property type="match status" value="1"/>
</dbReference>
<evidence type="ECO:0000256" key="4">
    <source>
        <dbReference type="ARBA" id="ARBA00022723"/>
    </source>
</evidence>
<evidence type="ECO:0000259" key="8">
    <source>
        <dbReference type="PROSITE" id="PS50897"/>
    </source>
</evidence>
<dbReference type="SMART" id="SM00668">
    <property type="entry name" value="CTLH"/>
    <property type="match status" value="1"/>
</dbReference>
<keyword evidence="3" id="KW-0963">Cytoplasm</keyword>
<dbReference type="CDD" id="cd16659">
    <property type="entry name" value="RING-Ubox_Emp"/>
    <property type="match status" value="1"/>
</dbReference>
<dbReference type="InterPro" id="IPR044063">
    <property type="entry name" value="ZF_RING_GID"/>
</dbReference>
<dbReference type="InterPro" id="IPR024964">
    <property type="entry name" value="CTLH/CRA"/>
</dbReference>
<evidence type="ECO:0000256" key="2">
    <source>
        <dbReference type="ARBA" id="ARBA00010615"/>
    </source>
</evidence>
<dbReference type="PANTHER" id="PTHR12170:SF2">
    <property type="entry name" value="E3 UBIQUITIN-PROTEIN TRANSFERASE MAEA"/>
    <property type="match status" value="1"/>
</dbReference>
<dbReference type="GO" id="GO:0005634">
    <property type="term" value="C:nucleus"/>
    <property type="evidence" value="ECO:0007669"/>
    <property type="project" value="TreeGrafter"/>
</dbReference>
<dbReference type="GO" id="GO:0005737">
    <property type="term" value="C:cytoplasm"/>
    <property type="evidence" value="ECO:0007669"/>
    <property type="project" value="UniProtKB-SubCell"/>
</dbReference>
<feature type="domain" description="CTLH" evidence="8">
    <location>
        <begin position="161"/>
        <end position="217"/>
    </location>
</feature>
<name>A0A9P6EJH5_9AGAR</name>
<dbReference type="SMART" id="SM00757">
    <property type="entry name" value="CRA"/>
    <property type="match status" value="1"/>
</dbReference>